<organism evidence="1 2">
    <name type="scientific">Neogemmobacter tilapiae</name>
    <dbReference type="NCBI Taxonomy" id="875041"/>
    <lineage>
        <taxon>Bacteria</taxon>
        <taxon>Pseudomonadati</taxon>
        <taxon>Pseudomonadota</taxon>
        <taxon>Alphaproteobacteria</taxon>
        <taxon>Rhodobacterales</taxon>
        <taxon>Paracoccaceae</taxon>
        <taxon>Neogemmobacter</taxon>
    </lineage>
</organism>
<reference evidence="1" key="1">
    <citation type="journal article" date="2014" name="Int. J. Syst. Evol. Microbiol.">
        <title>Complete genome sequence of Corynebacterium casei LMG S-19264T (=DSM 44701T), isolated from a smear-ripened cheese.</title>
        <authorList>
            <consortium name="US DOE Joint Genome Institute (JGI-PGF)"/>
            <person name="Walter F."/>
            <person name="Albersmeier A."/>
            <person name="Kalinowski J."/>
            <person name="Ruckert C."/>
        </authorList>
    </citation>
    <scope>NUCLEOTIDE SEQUENCE</scope>
    <source>
        <strain evidence="1">KCTC 23310</strain>
    </source>
</reference>
<protein>
    <submittedName>
        <fullName evidence="1">Uncharacterized protein</fullName>
    </submittedName>
</protein>
<reference evidence="1" key="2">
    <citation type="submission" date="2020-09" db="EMBL/GenBank/DDBJ databases">
        <authorList>
            <person name="Sun Q."/>
            <person name="Kim S."/>
        </authorList>
    </citation>
    <scope>NUCLEOTIDE SEQUENCE</scope>
    <source>
        <strain evidence="1">KCTC 23310</strain>
    </source>
</reference>
<keyword evidence="2" id="KW-1185">Reference proteome</keyword>
<sequence>MRVGRIILTLISLYLISFLVIRMAWAEVWAQDGKIYVILPESPLALYYAFRPLSMLDESLTGMGTHIGPHQ</sequence>
<proteinExistence type="predicted"/>
<dbReference type="AlphaFoldDB" id="A0A918TF92"/>
<evidence type="ECO:0000313" key="2">
    <source>
        <dbReference type="Proteomes" id="UP000638981"/>
    </source>
</evidence>
<dbReference type="Proteomes" id="UP000638981">
    <property type="component" value="Unassembled WGS sequence"/>
</dbReference>
<evidence type="ECO:0000313" key="1">
    <source>
        <dbReference type="EMBL" id="GHC46032.1"/>
    </source>
</evidence>
<gene>
    <name evidence="1" type="ORF">GCM10007315_04570</name>
</gene>
<accession>A0A918TF92</accession>
<dbReference type="RefSeq" id="WP_189409938.1">
    <property type="nucleotide sequence ID" value="NZ_BMYJ01000001.1"/>
</dbReference>
<name>A0A918TF92_9RHOB</name>
<dbReference type="EMBL" id="BMYJ01000001">
    <property type="protein sequence ID" value="GHC46032.1"/>
    <property type="molecule type" value="Genomic_DNA"/>
</dbReference>
<comment type="caution">
    <text evidence="1">The sequence shown here is derived from an EMBL/GenBank/DDBJ whole genome shotgun (WGS) entry which is preliminary data.</text>
</comment>